<name>A0A139I5D0_9PEZI</name>
<evidence type="ECO:0000313" key="4">
    <source>
        <dbReference type="Proteomes" id="UP000073492"/>
    </source>
</evidence>
<proteinExistence type="predicted"/>
<evidence type="ECO:0000256" key="1">
    <source>
        <dbReference type="ARBA" id="ARBA00023242"/>
    </source>
</evidence>
<dbReference type="AlphaFoldDB" id="A0A139I5D0"/>
<dbReference type="Proteomes" id="UP000073492">
    <property type="component" value="Unassembled WGS sequence"/>
</dbReference>
<organism evidence="3 4">
    <name type="scientific">Pseudocercospora musae</name>
    <dbReference type="NCBI Taxonomy" id="113226"/>
    <lineage>
        <taxon>Eukaryota</taxon>
        <taxon>Fungi</taxon>
        <taxon>Dikarya</taxon>
        <taxon>Ascomycota</taxon>
        <taxon>Pezizomycotina</taxon>
        <taxon>Dothideomycetes</taxon>
        <taxon>Dothideomycetidae</taxon>
        <taxon>Mycosphaerellales</taxon>
        <taxon>Mycosphaerellaceae</taxon>
        <taxon>Pseudocercospora</taxon>
    </lineage>
</organism>
<keyword evidence="4" id="KW-1185">Reference proteome</keyword>
<sequence length="70" mass="8206">MACTECRQQKINTRADSFGKVKCDVDDNSGRICLRCRRHKIECVYSKTYKRQRRPTYATENGSMLRASRD</sequence>
<dbReference type="Gene3D" id="4.10.240.10">
    <property type="entry name" value="Zn(2)-C6 fungal-type DNA-binding domain"/>
    <property type="match status" value="1"/>
</dbReference>
<evidence type="ECO:0000259" key="2">
    <source>
        <dbReference type="Pfam" id="PF00172"/>
    </source>
</evidence>
<dbReference type="InterPro" id="IPR001138">
    <property type="entry name" value="Zn2Cys6_DnaBD"/>
</dbReference>
<reference evidence="3 4" key="1">
    <citation type="submission" date="2015-07" db="EMBL/GenBank/DDBJ databases">
        <title>Comparative genomics of the Sigatoka disease complex on banana suggests a link between parallel evolutionary changes in Pseudocercospora fijiensis and Pseudocercospora eumusae and increased virulence on the banana host.</title>
        <authorList>
            <person name="Chang T.-C."/>
            <person name="Salvucci A."/>
            <person name="Crous P.W."/>
            <person name="Stergiopoulos I."/>
        </authorList>
    </citation>
    <scope>NUCLEOTIDE SEQUENCE [LARGE SCALE GENOMIC DNA]</scope>
    <source>
        <strain evidence="3 4">CBS 116634</strain>
    </source>
</reference>
<comment type="caution">
    <text evidence="3">The sequence shown here is derived from an EMBL/GenBank/DDBJ whole genome shotgun (WGS) entry which is preliminary data.</text>
</comment>
<feature type="domain" description="Zn(2)-C6 fungal-type" evidence="2">
    <location>
        <begin position="19"/>
        <end position="51"/>
    </location>
</feature>
<evidence type="ECO:0000313" key="3">
    <source>
        <dbReference type="EMBL" id="KXT09825.1"/>
    </source>
</evidence>
<accession>A0A139I5D0</accession>
<dbReference type="GO" id="GO:0000981">
    <property type="term" value="F:DNA-binding transcription factor activity, RNA polymerase II-specific"/>
    <property type="evidence" value="ECO:0007669"/>
    <property type="project" value="InterPro"/>
</dbReference>
<gene>
    <name evidence="3" type="ORF">AC579_9306</name>
</gene>
<dbReference type="SUPFAM" id="SSF57701">
    <property type="entry name" value="Zn2/Cys6 DNA-binding domain"/>
    <property type="match status" value="1"/>
</dbReference>
<keyword evidence="1" id="KW-0539">Nucleus</keyword>
<dbReference type="Pfam" id="PF00172">
    <property type="entry name" value="Zn_clus"/>
    <property type="match status" value="1"/>
</dbReference>
<dbReference type="EMBL" id="LFZO01000303">
    <property type="protein sequence ID" value="KXT09825.1"/>
    <property type="molecule type" value="Genomic_DNA"/>
</dbReference>
<dbReference type="InterPro" id="IPR036864">
    <property type="entry name" value="Zn2-C6_fun-type_DNA-bd_sf"/>
</dbReference>
<protein>
    <recommendedName>
        <fullName evidence="2">Zn(2)-C6 fungal-type domain-containing protein</fullName>
    </recommendedName>
</protein>
<dbReference type="GO" id="GO:0008270">
    <property type="term" value="F:zinc ion binding"/>
    <property type="evidence" value="ECO:0007669"/>
    <property type="project" value="InterPro"/>
</dbReference>